<dbReference type="OrthoDB" id="3698924at2"/>
<gene>
    <name evidence="2" type="ORF">E1288_29720</name>
</gene>
<feature type="compositionally biased region" description="Basic and acidic residues" evidence="1">
    <location>
        <begin position="27"/>
        <end position="41"/>
    </location>
</feature>
<dbReference type="RefSeq" id="WP_132490858.1">
    <property type="nucleotide sequence ID" value="NZ_SMKW01000048.1"/>
</dbReference>
<organism evidence="2 3">
    <name type="scientific">Saccharopolyspora elongata</name>
    <dbReference type="NCBI Taxonomy" id="2530387"/>
    <lineage>
        <taxon>Bacteria</taxon>
        <taxon>Bacillati</taxon>
        <taxon>Actinomycetota</taxon>
        <taxon>Actinomycetes</taxon>
        <taxon>Pseudonocardiales</taxon>
        <taxon>Pseudonocardiaceae</taxon>
        <taxon>Saccharopolyspora</taxon>
    </lineage>
</organism>
<feature type="region of interest" description="Disordered" evidence="1">
    <location>
        <begin position="1"/>
        <end position="44"/>
    </location>
</feature>
<dbReference type="Proteomes" id="UP000294947">
    <property type="component" value="Unassembled WGS sequence"/>
</dbReference>
<accession>A0A4R4YCI3</accession>
<sequence length="186" mass="19950">MTTKPEPGDDSDRDSGSGDDSSPPRSHRPENFEPGSRHISVDPEGMLRSAGQFRGAGDNFRSFVRDLERLIGYAPLVNGEEDEPWKEFEPSYTGATQVFVDGVSGLAGAVDQMCESLRQFAAFCVATEDNAEYLGKNALGLNESPDPAGVPGPTREGYQPLTPMRSVTGEELPAGPSGRHVPGKRP</sequence>
<evidence type="ECO:0000313" key="2">
    <source>
        <dbReference type="EMBL" id="TDD42378.1"/>
    </source>
</evidence>
<dbReference type="EMBL" id="SMKW01000048">
    <property type="protein sequence ID" value="TDD42378.1"/>
    <property type="molecule type" value="Genomic_DNA"/>
</dbReference>
<comment type="caution">
    <text evidence="2">The sequence shown here is derived from an EMBL/GenBank/DDBJ whole genome shotgun (WGS) entry which is preliminary data.</text>
</comment>
<dbReference type="AlphaFoldDB" id="A0A4R4YCI3"/>
<evidence type="ECO:0000256" key="1">
    <source>
        <dbReference type="SAM" id="MobiDB-lite"/>
    </source>
</evidence>
<keyword evidence="3" id="KW-1185">Reference proteome</keyword>
<feature type="region of interest" description="Disordered" evidence="1">
    <location>
        <begin position="137"/>
        <end position="186"/>
    </location>
</feature>
<name>A0A4R4YCI3_9PSEU</name>
<proteinExistence type="predicted"/>
<protein>
    <recommendedName>
        <fullName evidence="4">WXG100 family type VII secretion target</fullName>
    </recommendedName>
</protein>
<evidence type="ECO:0000313" key="3">
    <source>
        <dbReference type="Proteomes" id="UP000294947"/>
    </source>
</evidence>
<reference evidence="2 3" key="1">
    <citation type="submission" date="2019-03" db="EMBL/GenBank/DDBJ databases">
        <title>Draft genome sequences of novel Actinobacteria.</title>
        <authorList>
            <person name="Sahin N."/>
            <person name="Ay H."/>
            <person name="Saygin H."/>
        </authorList>
    </citation>
    <scope>NUCLEOTIDE SEQUENCE [LARGE SCALE GENOMIC DNA]</scope>
    <source>
        <strain evidence="2 3">7K502</strain>
    </source>
</reference>
<evidence type="ECO:0008006" key="4">
    <source>
        <dbReference type="Google" id="ProtNLM"/>
    </source>
</evidence>